<dbReference type="PANTHER" id="PTHR30329">
    <property type="entry name" value="STATOR ELEMENT OF FLAGELLAR MOTOR COMPLEX"/>
    <property type="match status" value="1"/>
</dbReference>
<feature type="domain" description="OmpA-like" evidence="3">
    <location>
        <begin position="370"/>
        <end position="486"/>
    </location>
</feature>
<dbReference type="Gene3D" id="3.40.1520.20">
    <property type="match status" value="1"/>
</dbReference>
<organism evidence="4">
    <name type="scientific">freshwater metagenome</name>
    <dbReference type="NCBI Taxonomy" id="449393"/>
    <lineage>
        <taxon>unclassified sequences</taxon>
        <taxon>metagenomes</taxon>
        <taxon>ecological metagenomes</taxon>
    </lineage>
</organism>
<dbReference type="PANTHER" id="PTHR30329:SF21">
    <property type="entry name" value="LIPOPROTEIN YIAD-RELATED"/>
    <property type="match status" value="1"/>
</dbReference>
<feature type="region of interest" description="Disordered" evidence="1">
    <location>
        <begin position="83"/>
        <end position="110"/>
    </location>
</feature>
<dbReference type="InterPro" id="IPR050330">
    <property type="entry name" value="Bact_OuterMem_StrucFunc"/>
</dbReference>
<feature type="compositionally biased region" description="Low complexity" evidence="1">
    <location>
        <begin position="86"/>
        <end position="110"/>
    </location>
</feature>
<evidence type="ECO:0000259" key="2">
    <source>
        <dbReference type="PROSITE" id="PS50914"/>
    </source>
</evidence>
<dbReference type="Pfam" id="PF00691">
    <property type="entry name" value="OmpA"/>
    <property type="match status" value="1"/>
</dbReference>
<dbReference type="Gene3D" id="3.30.1330.60">
    <property type="entry name" value="OmpA-like domain"/>
    <property type="match status" value="1"/>
</dbReference>
<name>A0A6J6P5N0_9ZZZZ</name>
<dbReference type="InterPro" id="IPR007055">
    <property type="entry name" value="BON_dom"/>
</dbReference>
<sequence length="486" mass="49595">MAAVVVTLAVGFAAGAAWAIPVIQRDLVGKAADRIAAVGVSGVSVSFSGQDATVTCTAALKDLAAVKTAVLDIKGVRSVGFSSGCATATSTPAESTTPGTGTGSNSVPGSATTVTPVVKLAADGKVTISGRVDTAAQSDALVAAAITSFGSTNVTVTLTTSAQAGNQSDAIVDQFVSLIVVFAGRLKSGDAGVAGGKLYIKGIANDSTSLSALTIAAKNAGIAKADIALTLEATEVISATNITVVFADNKMTITGTVGTREQKLALFHAADDVLSVSDVSDSVTLVDKPTAEADADQMVVEDLGVLIRAIPANLLSGEVGYDRTGLRAAGVYLTEASKSTFEAVAKGVGVTPTLTARPDAGQSEAASMQQQLNDYVAANPFLFTSNTPDLLSGSETLLDRVAEIAKEFKGTFIEVHGHTDNEGDAIRNLNLSQARADVIVYELVKRGIPSEQLFARGYGETRPKVPNDTAANRAINRRVEFVITAG</sequence>
<gene>
    <name evidence="4" type="ORF">UFOPK2366_00909</name>
</gene>
<evidence type="ECO:0000259" key="3">
    <source>
        <dbReference type="PROSITE" id="PS51123"/>
    </source>
</evidence>
<dbReference type="CDD" id="cd07185">
    <property type="entry name" value="OmpA_C-like"/>
    <property type="match status" value="1"/>
</dbReference>
<dbReference type="AlphaFoldDB" id="A0A6J6P5N0"/>
<proteinExistence type="predicted"/>
<dbReference type="SUPFAM" id="SSF103088">
    <property type="entry name" value="OmpA-like"/>
    <property type="match status" value="1"/>
</dbReference>
<dbReference type="PROSITE" id="PS51123">
    <property type="entry name" value="OMPA_2"/>
    <property type="match status" value="1"/>
</dbReference>
<dbReference type="EMBL" id="CAEZXM010000151">
    <property type="protein sequence ID" value="CAB4694046.1"/>
    <property type="molecule type" value="Genomic_DNA"/>
</dbReference>
<protein>
    <submittedName>
        <fullName evidence="4">Unannotated protein</fullName>
    </submittedName>
</protein>
<evidence type="ECO:0000256" key="1">
    <source>
        <dbReference type="SAM" id="MobiDB-lite"/>
    </source>
</evidence>
<reference evidence="4" key="1">
    <citation type="submission" date="2020-05" db="EMBL/GenBank/DDBJ databases">
        <authorList>
            <person name="Chiriac C."/>
            <person name="Salcher M."/>
            <person name="Ghai R."/>
            <person name="Kavagutti S V."/>
        </authorList>
    </citation>
    <scope>NUCLEOTIDE SEQUENCE</scope>
</reference>
<feature type="domain" description="BON" evidence="2">
    <location>
        <begin position="219"/>
        <end position="287"/>
    </location>
</feature>
<dbReference type="InterPro" id="IPR006665">
    <property type="entry name" value="OmpA-like"/>
</dbReference>
<accession>A0A6J6P5N0</accession>
<evidence type="ECO:0000313" key="4">
    <source>
        <dbReference type="EMBL" id="CAB4694046.1"/>
    </source>
</evidence>
<dbReference type="InterPro" id="IPR036737">
    <property type="entry name" value="OmpA-like_sf"/>
</dbReference>
<dbReference type="PROSITE" id="PS50914">
    <property type="entry name" value="BON"/>
    <property type="match status" value="1"/>
</dbReference>